<dbReference type="EMBL" id="CAADRA010007208">
    <property type="protein sequence ID" value="VFT99391.1"/>
    <property type="molecule type" value="Genomic_DNA"/>
</dbReference>
<gene>
    <name evidence="10" type="primary">Aste57867_22738</name>
    <name evidence="9" type="ORF">As57867_022668</name>
    <name evidence="10" type="ORF">ASTE57867_22738</name>
</gene>
<organism evidence="10 11">
    <name type="scientific">Aphanomyces stellatus</name>
    <dbReference type="NCBI Taxonomy" id="120398"/>
    <lineage>
        <taxon>Eukaryota</taxon>
        <taxon>Sar</taxon>
        <taxon>Stramenopiles</taxon>
        <taxon>Oomycota</taxon>
        <taxon>Saprolegniomycetes</taxon>
        <taxon>Saprolegniales</taxon>
        <taxon>Verrucalvaceae</taxon>
        <taxon>Aphanomyces</taxon>
    </lineage>
</organism>
<dbReference type="Gene3D" id="3.50.50.60">
    <property type="entry name" value="FAD/NAD(P)-binding domain"/>
    <property type="match status" value="1"/>
</dbReference>
<feature type="transmembrane region" description="Helical" evidence="7">
    <location>
        <begin position="425"/>
        <end position="444"/>
    </location>
</feature>
<evidence type="ECO:0000313" key="10">
    <source>
        <dbReference type="EMBL" id="VFT99391.1"/>
    </source>
</evidence>
<evidence type="ECO:0000256" key="4">
    <source>
        <dbReference type="ARBA" id="ARBA00022857"/>
    </source>
</evidence>
<reference evidence="10 11" key="1">
    <citation type="submission" date="2019-03" db="EMBL/GenBank/DDBJ databases">
        <authorList>
            <person name="Gaulin E."/>
            <person name="Dumas B."/>
        </authorList>
    </citation>
    <scope>NUCLEOTIDE SEQUENCE [LARGE SCALE GENOMIC DNA]</scope>
    <source>
        <strain evidence="10">CBS 568.67</strain>
    </source>
</reference>
<keyword evidence="2" id="KW-0285">Flavoprotein</keyword>
<evidence type="ECO:0000313" key="11">
    <source>
        <dbReference type="Proteomes" id="UP000332933"/>
    </source>
</evidence>
<dbReference type="SUPFAM" id="SSF51905">
    <property type="entry name" value="FAD/NAD(P)-binding domain"/>
    <property type="match status" value="1"/>
</dbReference>
<keyword evidence="5" id="KW-0560">Oxidoreductase</keyword>
<evidence type="ECO:0000256" key="7">
    <source>
        <dbReference type="SAM" id="Phobius"/>
    </source>
</evidence>
<dbReference type="PANTHER" id="PTHR46028:SF2">
    <property type="entry name" value="KYNURENINE 3-MONOOXYGENASE"/>
    <property type="match status" value="1"/>
</dbReference>
<keyword evidence="4" id="KW-0521">NADP</keyword>
<evidence type="ECO:0000256" key="1">
    <source>
        <dbReference type="ARBA" id="ARBA00001974"/>
    </source>
</evidence>
<sequence length="466" mass="50457">MGKFIVIGGGPVGCLAALHLAKQGHTITIYEGRSEIPNDPSQSYPIGANPRGLHAIEVVAPDVAARIRTDGRLIDAWEIYAGSRRVAKQASGVVVGTSRGSVNLHLWAACAREPSITLAMNHRLRSMDFTAQTLEFDVGATSVTIGASDARVIGADGVHSTVRRLVAASDATFEATVTPWVNEYRVLFGSVGHVTAALDPAVHYIFSGGYTATIDRADGQLQWTLVTTVRESDDDASASQLVRETDASPANIARLKGWINRLAPAFAPLVPDAEYAAYFTRRTYRGAVVECNRFHSQDNWVVLVGDAAHSVLPPTGEGINSGLEDCLVLATCVALAPCDEAWSRFTTRRQPDIHALQVYATHLNTAPSFAGERIARVLFLIAEGATNASIGHNLFGPDGAKRQPYKRIVDVWAWKRLVWLNLARLVTYPIAAIVALLTLPISLVTRKESTRRRRQTQTPALERGVV</sequence>
<dbReference type="GO" id="GO:0004502">
    <property type="term" value="F:kynurenine 3-monooxygenase activity"/>
    <property type="evidence" value="ECO:0007669"/>
    <property type="project" value="TreeGrafter"/>
</dbReference>
<feature type="domain" description="FAD-binding" evidence="8">
    <location>
        <begin position="5"/>
        <end position="335"/>
    </location>
</feature>
<evidence type="ECO:0000313" key="9">
    <source>
        <dbReference type="EMBL" id="KAF0685347.1"/>
    </source>
</evidence>
<keyword evidence="6" id="KW-0503">Monooxygenase</keyword>
<evidence type="ECO:0000256" key="5">
    <source>
        <dbReference type="ARBA" id="ARBA00023002"/>
    </source>
</evidence>
<proteinExistence type="predicted"/>
<comment type="cofactor">
    <cofactor evidence="1">
        <name>FAD</name>
        <dbReference type="ChEBI" id="CHEBI:57692"/>
    </cofactor>
</comment>
<dbReference type="Proteomes" id="UP000332933">
    <property type="component" value="Unassembled WGS sequence"/>
</dbReference>
<dbReference type="InterPro" id="IPR002938">
    <property type="entry name" value="FAD-bd"/>
</dbReference>
<keyword evidence="7" id="KW-0812">Transmembrane</keyword>
<keyword evidence="11" id="KW-1185">Reference proteome</keyword>
<dbReference type="GO" id="GO:0070189">
    <property type="term" value="P:kynurenine metabolic process"/>
    <property type="evidence" value="ECO:0007669"/>
    <property type="project" value="TreeGrafter"/>
</dbReference>
<keyword evidence="3" id="KW-0274">FAD</keyword>
<evidence type="ECO:0000256" key="2">
    <source>
        <dbReference type="ARBA" id="ARBA00022630"/>
    </source>
</evidence>
<evidence type="ECO:0000256" key="3">
    <source>
        <dbReference type="ARBA" id="ARBA00022827"/>
    </source>
</evidence>
<dbReference type="EMBL" id="VJMH01007182">
    <property type="protein sequence ID" value="KAF0685347.1"/>
    <property type="molecule type" value="Genomic_DNA"/>
</dbReference>
<evidence type="ECO:0000256" key="6">
    <source>
        <dbReference type="ARBA" id="ARBA00023033"/>
    </source>
</evidence>
<dbReference type="GO" id="GO:0071949">
    <property type="term" value="F:FAD binding"/>
    <property type="evidence" value="ECO:0007669"/>
    <property type="project" value="InterPro"/>
</dbReference>
<name>A0A485LKR5_9STRA</name>
<protein>
    <submittedName>
        <fullName evidence="10">Aste57867_22738 protein</fullName>
    </submittedName>
</protein>
<dbReference type="OrthoDB" id="655030at2759"/>
<dbReference type="PRINTS" id="PR00420">
    <property type="entry name" value="RNGMNOXGNASE"/>
</dbReference>
<keyword evidence="7" id="KW-0472">Membrane</keyword>
<dbReference type="PANTHER" id="PTHR46028">
    <property type="entry name" value="KYNURENINE 3-MONOOXYGENASE"/>
    <property type="match status" value="1"/>
</dbReference>
<reference evidence="9" key="2">
    <citation type="submission" date="2019-06" db="EMBL/GenBank/DDBJ databases">
        <title>Genomics analysis of Aphanomyces spp. identifies a new class of oomycete effector associated with host adaptation.</title>
        <authorList>
            <person name="Gaulin E."/>
        </authorList>
    </citation>
    <scope>NUCLEOTIDE SEQUENCE</scope>
    <source>
        <strain evidence="9">CBS 578.67</strain>
    </source>
</reference>
<dbReference type="Pfam" id="PF01494">
    <property type="entry name" value="FAD_binding_3"/>
    <property type="match status" value="1"/>
</dbReference>
<dbReference type="InterPro" id="IPR036188">
    <property type="entry name" value="FAD/NAD-bd_sf"/>
</dbReference>
<accession>A0A485LKR5</accession>
<keyword evidence="7" id="KW-1133">Transmembrane helix</keyword>
<dbReference type="AlphaFoldDB" id="A0A485LKR5"/>
<evidence type="ECO:0000259" key="8">
    <source>
        <dbReference type="Pfam" id="PF01494"/>
    </source>
</evidence>